<comment type="caution">
    <text evidence="1">The sequence shown here is derived from an EMBL/GenBank/DDBJ whole genome shotgun (WGS) entry which is preliminary data.</text>
</comment>
<dbReference type="RefSeq" id="WP_345136205.1">
    <property type="nucleotide sequence ID" value="NZ_BAABAT010000035.1"/>
</dbReference>
<evidence type="ECO:0000313" key="2">
    <source>
        <dbReference type="Proteomes" id="UP001500620"/>
    </source>
</evidence>
<accession>A0ABP8DM14</accession>
<protein>
    <submittedName>
        <fullName evidence="1">Uncharacterized protein</fullName>
    </submittedName>
</protein>
<gene>
    <name evidence="1" type="ORF">GCM10022255_083290</name>
</gene>
<organism evidence="1 2">
    <name type="scientific">Dactylosporangium darangshiense</name>
    <dbReference type="NCBI Taxonomy" id="579108"/>
    <lineage>
        <taxon>Bacteria</taxon>
        <taxon>Bacillati</taxon>
        <taxon>Actinomycetota</taxon>
        <taxon>Actinomycetes</taxon>
        <taxon>Micromonosporales</taxon>
        <taxon>Micromonosporaceae</taxon>
        <taxon>Dactylosporangium</taxon>
    </lineage>
</organism>
<dbReference type="EMBL" id="BAABAT010000035">
    <property type="protein sequence ID" value="GAA4259285.1"/>
    <property type="molecule type" value="Genomic_DNA"/>
</dbReference>
<sequence length="121" mass="12229">MAACAGLLADSGELTRAPLVLGHVLPADETTTRTGAFAILLGADVVRPVLAWLFTGGTKRKVARNMICSRAVVIIAATGGPLAEITIGGLPESLEAGHGLRGECRLGSAAPWLISPGGQGC</sequence>
<evidence type="ECO:0000313" key="1">
    <source>
        <dbReference type="EMBL" id="GAA4259285.1"/>
    </source>
</evidence>
<name>A0ABP8DM14_9ACTN</name>
<dbReference type="Proteomes" id="UP001500620">
    <property type="component" value="Unassembled WGS sequence"/>
</dbReference>
<proteinExistence type="predicted"/>
<reference evidence="2" key="1">
    <citation type="journal article" date="2019" name="Int. J. Syst. Evol. Microbiol.">
        <title>The Global Catalogue of Microorganisms (GCM) 10K type strain sequencing project: providing services to taxonomists for standard genome sequencing and annotation.</title>
        <authorList>
            <consortium name="The Broad Institute Genomics Platform"/>
            <consortium name="The Broad Institute Genome Sequencing Center for Infectious Disease"/>
            <person name="Wu L."/>
            <person name="Ma J."/>
        </authorList>
    </citation>
    <scope>NUCLEOTIDE SEQUENCE [LARGE SCALE GENOMIC DNA]</scope>
    <source>
        <strain evidence="2">JCM 17441</strain>
    </source>
</reference>
<keyword evidence="2" id="KW-1185">Reference proteome</keyword>